<dbReference type="InterPro" id="IPR006016">
    <property type="entry name" value="UspA"/>
</dbReference>
<organism evidence="3 4">
    <name type="scientific">Flagellimonas yonaguniensis</name>
    <dbReference type="NCBI Taxonomy" id="3031325"/>
    <lineage>
        <taxon>Bacteria</taxon>
        <taxon>Pseudomonadati</taxon>
        <taxon>Bacteroidota</taxon>
        <taxon>Flavobacteriia</taxon>
        <taxon>Flavobacteriales</taxon>
        <taxon>Flavobacteriaceae</taxon>
        <taxon>Flagellimonas</taxon>
    </lineage>
</organism>
<evidence type="ECO:0000313" key="4">
    <source>
        <dbReference type="Proteomes" id="UP001221366"/>
    </source>
</evidence>
<dbReference type="Pfam" id="PF00582">
    <property type="entry name" value="Usp"/>
    <property type="match status" value="1"/>
</dbReference>
<accession>A0ABT5Y3P2</accession>
<proteinExistence type="inferred from homology"/>
<dbReference type="EMBL" id="JARFVB010000018">
    <property type="protein sequence ID" value="MDF0718067.1"/>
    <property type="molecule type" value="Genomic_DNA"/>
</dbReference>
<dbReference type="PRINTS" id="PR01438">
    <property type="entry name" value="UNVRSLSTRESS"/>
</dbReference>
<reference evidence="3 4" key="1">
    <citation type="submission" date="2023-03" db="EMBL/GenBank/DDBJ databases">
        <title>Muricauda XX sp. nov. and Muricauda XXX sp. nov., two novel species isolated from Okinawa Trough.</title>
        <authorList>
            <person name="Cao W."/>
            <person name="Deng X."/>
        </authorList>
    </citation>
    <scope>NUCLEOTIDE SEQUENCE [LARGE SCALE GENOMIC DNA]</scope>
    <source>
        <strain evidence="3 4">334s03</strain>
    </source>
</reference>
<name>A0ABT5Y3P2_9FLAO</name>
<evidence type="ECO:0000256" key="1">
    <source>
        <dbReference type="ARBA" id="ARBA00008791"/>
    </source>
</evidence>
<dbReference type="PANTHER" id="PTHR46268:SF6">
    <property type="entry name" value="UNIVERSAL STRESS PROTEIN UP12"/>
    <property type="match status" value="1"/>
</dbReference>
<dbReference type="PANTHER" id="PTHR46268">
    <property type="entry name" value="STRESS RESPONSE PROTEIN NHAX"/>
    <property type="match status" value="1"/>
</dbReference>
<evidence type="ECO:0000313" key="3">
    <source>
        <dbReference type="EMBL" id="MDF0718067.1"/>
    </source>
</evidence>
<dbReference type="RefSeq" id="WP_163627783.1">
    <property type="nucleotide sequence ID" value="NZ_JARFVB010000018.1"/>
</dbReference>
<dbReference type="Gene3D" id="3.40.50.12370">
    <property type="match status" value="1"/>
</dbReference>
<dbReference type="Proteomes" id="UP001221366">
    <property type="component" value="Unassembled WGS sequence"/>
</dbReference>
<keyword evidence="4" id="KW-1185">Reference proteome</keyword>
<feature type="domain" description="UspA" evidence="2">
    <location>
        <begin position="4"/>
        <end position="149"/>
    </location>
</feature>
<protein>
    <submittedName>
        <fullName evidence="3">Universal stress protein</fullName>
    </submittedName>
</protein>
<dbReference type="SUPFAM" id="SSF52402">
    <property type="entry name" value="Adenine nucleotide alpha hydrolases-like"/>
    <property type="match status" value="2"/>
</dbReference>
<comment type="caution">
    <text evidence="3">The sequence shown here is derived from an EMBL/GenBank/DDBJ whole genome shotgun (WGS) entry which is preliminary data.</text>
</comment>
<comment type="similarity">
    <text evidence="1">Belongs to the universal stress protein A family.</text>
</comment>
<sequence>MKTTTILVPVDFTSVAKNTVNYVIGLSKQLTTKMIFVHAYTVAYPSSTPMGMGTMAAPISGARESQEKSNKQKLKDYLESFPELASKDYKGFVDFGATVDVICQTAKDENVDAIIMGTEGADSPMEEFFVGTVTEKVSRNAPCPVWVVPESTKYDAIEHLGLALDGDSLGNEADKDLLIKLLETFTANLHLVQITNDKEDIPLKENEVLSYYKNLLGQREFTFNIFQNKDTEEGINKFLRENPIDLLVLLFREHGFFERVLEKGLRKRLVFGSDKPLLILK</sequence>
<gene>
    <name evidence="3" type="ORF">PY092_18025</name>
</gene>
<dbReference type="CDD" id="cd00293">
    <property type="entry name" value="USP-like"/>
    <property type="match status" value="1"/>
</dbReference>
<dbReference type="InterPro" id="IPR006015">
    <property type="entry name" value="Universal_stress_UspA"/>
</dbReference>
<evidence type="ECO:0000259" key="2">
    <source>
        <dbReference type="Pfam" id="PF00582"/>
    </source>
</evidence>